<evidence type="ECO:0008006" key="4">
    <source>
        <dbReference type="Google" id="ProtNLM"/>
    </source>
</evidence>
<protein>
    <recommendedName>
        <fullName evidence="4">Major tail protein</fullName>
    </recommendedName>
</protein>
<keyword evidence="3" id="KW-1185">Reference proteome</keyword>
<reference evidence="2" key="2">
    <citation type="submission" date="2023-01" db="EMBL/GenBank/DDBJ databases">
        <title>Draft genome sequence of Sulfitobacter pacificus strain NBRC 109915.</title>
        <authorList>
            <person name="Sun Q."/>
            <person name="Mori K."/>
        </authorList>
    </citation>
    <scope>NUCLEOTIDE SEQUENCE</scope>
    <source>
        <strain evidence="2">NBRC 109915</strain>
    </source>
</reference>
<comment type="caution">
    <text evidence="2">The sequence shown here is derived from an EMBL/GenBank/DDBJ whole genome shotgun (WGS) entry which is preliminary data.</text>
</comment>
<proteinExistence type="predicted"/>
<feature type="region of interest" description="Disordered" evidence="1">
    <location>
        <begin position="38"/>
        <end position="59"/>
    </location>
</feature>
<dbReference type="RefSeq" id="WP_284371023.1">
    <property type="nucleotide sequence ID" value="NZ_BSNL01000001.1"/>
</dbReference>
<dbReference type="Proteomes" id="UP001161388">
    <property type="component" value="Unassembled WGS sequence"/>
</dbReference>
<gene>
    <name evidence="2" type="ORF">GCM10007927_09370</name>
</gene>
<dbReference type="EMBL" id="BSNL01000001">
    <property type="protein sequence ID" value="GLQ26134.1"/>
    <property type="molecule type" value="Genomic_DNA"/>
</dbReference>
<reference evidence="2" key="1">
    <citation type="journal article" date="2014" name="Int. J. Syst. Evol. Microbiol.">
        <title>Complete genome of a new Firmicutes species belonging to the dominant human colonic microbiota ('Ruminococcus bicirculans') reveals two chromosomes and a selective capacity to utilize plant glucans.</title>
        <authorList>
            <consortium name="NISC Comparative Sequencing Program"/>
            <person name="Wegmann U."/>
            <person name="Louis P."/>
            <person name="Goesmann A."/>
            <person name="Henrissat B."/>
            <person name="Duncan S.H."/>
            <person name="Flint H.J."/>
        </authorList>
    </citation>
    <scope>NUCLEOTIDE SEQUENCE</scope>
    <source>
        <strain evidence="2">NBRC 109915</strain>
    </source>
</reference>
<name>A0ABQ5VGB7_9RHOB</name>
<accession>A0ABQ5VGB7</accession>
<evidence type="ECO:0000256" key="1">
    <source>
        <dbReference type="SAM" id="MobiDB-lite"/>
    </source>
</evidence>
<dbReference type="Gene3D" id="4.10.410.40">
    <property type="match status" value="1"/>
</dbReference>
<organism evidence="2 3">
    <name type="scientific">Sulfitobacter pacificus</name>
    <dbReference type="NCBI Taxonomy" id="1499314"/>
    <lineage>
        <taxon>Bacteria</taxon>
        <taxon>Pseudomonadati</taxon>
        <taxon>Pseudomonadota</taxon>
        <taxon>Alphaproteobacteria</taxon>
        <taxon>Rhodobacterales</taxon>
        <taxon>Roseobacteraceae</taxon>
        <taxon>Sulfitobacter</taxon>
    </lineage>
</organism>
<sequence length="148" mass="15870">MTESVSTIGYGDILEWSTDGGTTWSGVKEFKTADLPTHSVEKKDRTHMGSPGRTKEYAPGLKDVNDVNFTFNFNSDDYAALYALEVAGTVAEWRHSLSADDGQATGAIYEYKGFVELSGGTREVEGITEASGTIKRTGVSTFTPAVAA</sequence>
<evidence type="ECO:0000313" key="2">
    <source>
        <dbReference type="EMBL" id="GLQ26134.1"/>
    </source>
</evidence>
<evidence type="ECO:0000313" key="3">
    <source>
        <dbReference type="Proteomes" id="UP001161388"/>
    </source>
</evidence>